<keyword evidence="2" id="KW-1185">Reference proteome</keyword>
<name>A0A397SDP3_9GLOM</name>
<evidence type="ECO:0000313" key="2">
    <source>
        <dbReference type="Proteomes" id="UP000265703"/>
    </source>
</evidence>
<dbReference type="AlphaFoldDB" id="A0A397SDP3"/>
<feature type="non-terminal residue" evidence="1">
    <location>
        <position position="53"/>
    </location>
</feature>
<accession>A0A397SDP3</accession>
<proteinExistence type="predicted"/>
<protein>
    <recommendedName>
        <fullName evidence="3">Phosphatidylglycerol/phosphatidylinositol transfer protein</fullName>
    </recommendedName>
</protein>
<evidence type="ECO:0008006" key="3">
    <source>
        <dbReference type="Google" id="ProtNLM"/>
    </source>
</evidence>
<gene>
    <name evidence="1" type="ORF">C1645_667690</name>
</gene>
<feature type="non-terminal residue" evidence="1">
    <location>
        <position position="1"/>
    </location>
</feature>
<evidence type="ECO:0000313" key="1">
    <source>
        <dbReference type="EMBL" id="RIA84118.1"/>
    </source>
</evidence>
<dbReference type="Proteomes" id="UP000265703">
    <property type="component" value="Unassembled WGS sequence"/>
</dbReference>
<sequence length="53" mass="5277">LEPPTIKPACGGKGDPECPIKAGTEFTLKAEVPTPAKLPSSYGIGVAIGNPTG</sequence>
<organism evidence="1 2">
    <name type="scientific">Glomus cerebriforme</name>
    <dbReference type="NCBI Taxonomy" id="658196"/>
    <lineage>
        <taxon>Eukaryota</taxon>
        <taxon>Fungi</taxon>
        <taxon>Fungi incertae sedis</taxon>
        <taxon>Mucoromycota</taxon>
        <taxon>Glomeromycotina</taxon>
        <taxon>Glomeromycetes</taxon>
        <taxon>Glomerales</taxon>
        <taxon>Glomeraceae</taxon>
        <taxon>Glomus</taxon>
    </lineage>
</organism>
<comment type="caution">
    <text evidence="1">The sequence shown here is derived from an EMBL/GenBank/DDBJ whole genome shotgun (WGS) entry which is preliminary data.</text>
</comment>
<reference evidence="1 2" key="1">
    <citation type="submission" date="2018-06" db="EMBL/GenBank/DDBJ databases">
        <title>Comparative genomics reveals the genomic features of Rhizophagus irregularis, R. cerebriforme, R. diaphanum and Gigaspora rosea, and their symbiotic lifestyle signature.</title>
        <authorList>
            <person name="Morin E."/>
            <person name="San Clemente H."/>
            <person name="Chen E.C.H."/>
            <person name="De La Providencia I."/>
            <person name="Hainaut M."/>
            <person name="Kuo A."/>
            <person name="Kohler A."/>
            <person name="Murat C."/>
            <person name="Tang N."/>
            <person name="Roy S."/>
            <person name="Loubradou J."/>
            <person name="Henrissat B."/>
            <person name="Grigoriev I.V."/>
            <person name="Corradi N."/>
            <person name="Roux C."/>
            <person name="Martin F.M."/>
        </authorList>
    </citation>
    <scope>NUCLEOTIDE SEQUENCE [LARGE SCALE GENOMIC DNA]</scope>
    <source>
        <strain evidence="1 2">DAOM 227022</strain>
    </source>
</reference>
<dbReference type="OrthoDB" id="2306198at2759"/>
<dbReference type="EMBL" id="QKYT01000516">
    <property type="protein sequence ID" value="RIA84118.1"/>
    <property type="molecule type" value="Genomic_DNA"/>
</dbReference>